<evidence type="ECO:0000256" key="2">
    <source>
        <dbReference type="ARBA" id="ARBA00022478"/>
    </source>
</evidence>
<gene>
    <name evidence="6" type="ORF">RND81_14G058700</name>
</gene>
<reference evidence="6" key="1">
    <citation type="submission" date="2024-03" db="EMBL/GenBank/DDBJ databases">
        <title>WGS assembly of Saponaria officinalis var. Norfolk2.</title>
        <authorList>
            <person name="Jenkins J."/>
            <person name="Shu S."/>
            <person name="Grimwood J."/>
            <person name="Barry K."/>
            <person name="Goodstein D."/>
            <person name="Schmutz J."/>
            <person name="Leebens-Mack J."/>
            <person name="Osbourn A."/>
        </authorList>
    </citation>
    <scope>NUCLEOTIDE SEQUENCE [LARGE SCALE GENOMIC DNA]</scope>
    <source>
        <strain evidence="6">JIC</strain>
    </source>
</reference>
<dbReference type="InterPro" id="IPR036898">
    <property type="entry name" value="RNA_pol_Rpb7-like_N_sf"/>
</dbReference>
<evidence type="ECO:0000256" key="5">
    <source>
        <dbReference type="RuleBase" id="RU369086"/>
    </source>
</evidence>
<dbReference type="GO" id="GO:0005736">
    <property type="term" value="C:RNA polymerase I complex"/>
    <property type="evidence" value="ECO:0007669"/>
    <property type="project" value="TreeGrafter"/>
</dbReference>
<dbReference type="AlphaFoldDB" id="A0AAW1GMC8"/>
<proteinExistence type="predicted"/>
<comment type="subcellular location">
    <subcellularLocation>
        <location evidence="1 5">Nucleus</location>
    </subcellularLocation>
</comment>
<dbReference type="EMBL" id="JBDFQZ010000014">
    <property type="protein sequence ID" value="KAK9664654.1"/>
    <property type="molecule type" value="Genomic_DNA"/>
</dbReference>
<evidence type="ECO:0000256" key="1">
    <source>
        <dbReference type="ARBA" id="ARBA00004123"/>
    </source>
</evidence>
<dbReference type="InterPro" id="IPR045113">
    <property type="entry name" value="Rpb7-like"/>
</dbReference>
<evidence type="ECO:0000313" key="6">
    <source>
        <dbReference type="EMBL" id="KAK9664654.1"/>
    </source>
</evidence>
<dbReference type="GO" id="GO:0006352">
    <property type="term" value="P:DNA-templated transcription initiation"/>
    <property type="evidence" value="ECO:0007669"/>
    <property type="project" value="UniProtKB-UniRule"/>
</dbReference>
<keyword evidence="3 5" id="KW-0804">Transcription</keyword>
<keyword evidence="2 5" id="KW-0240">DNA-directed RNA polymerase</keyword>
<evidence type="ECO:0000256" key="4">
    <source>
        <dbReference type="ARBA" id="ARBA00023242"/>
    </source>
</evidence>
<protein>
    <recommendedName>
        <fullName evidence="5">DNA-directed RNA polymerase subunit</fullName>
    </recommendedName>
</protein>
<evidence type="ECO:0000256" key="3">
    <source>
        <dbReference type="ARBA" id="ARBA00023163"/>
    </source>
</evidence>
<dbReference type="GO" id="GO:0006362">
    <property type="term" value="P:transcription elongation by RNA polymerase I"/>
    <property type="evidence" value="ECO:0007669"/>
    <property type="project" value="TreeGrafter"/>
</dbReference>
<evidence type="ECO:0000313" key="7">
    <source>
        <dbReference type="Proteomes" id="UP001443914"/>
    </source>
</evidence>
<dbReference type="PANTHER" id="PTHR12709">
    <property type="entry name" value="DNA-DIRECTED RNA POLYMERASE II, III"/>
    <property type="match status" value="1"/>
</dbReference>
<name>A0AAW1GMC8_SAPOF</name>
<dbReference type="Gene3D" id="3.30.1490.120">
    <property type="entry name" value="RNA polymerase Rpb7-like, N-terminal domain"/>
    <property type="match status" value="1"/>
</dbReference>
<dbReference type="PANTHER" id="PTHR12709:SF5">
    <property type="entry name" value="DNA-DIRECTED RNA POLYMERASE I SUBUNIT RPA43"/>
    <property type="match status" value="1"/>
</dbReference>
<sequence>MEAIKYSEANLMVFIQPSKTGAVSEAIKQQLSSFLFKFNETFGGVLLAYDFVVKSNLAKILSLYPFVGISLKANLLLFAPKPETYLEGKVVKLAQDAIHVVVLGFSAAIITEEDIRDEFRFKIKHGRELFRSTSHKRHVIKVNTVIRFLVKSFDEETLHISGSLEQPTTGDIRWLSKNSEELSSAGRKREDIERVKEEHSIGTIDGGVLSSDSHVLRKPKKQRLHEV</sequence>
<comment type="function">
    <text evidence="5">DNA-dependent RNA polymerase which catalyzes the transcription of DNA into RNA using the four ribonucleoside triphosphates as substrates.</text>
</comment>
<dbReference type="Proteomes" id="UP001443914">
    <property type="component" value="Unassembled WGS sequence"/>
</dbReference>
<accession>A0AAW1GMC8</accession>
<keyword evidence="7" id="KW-1185">Reference proteome</keyword>
<comment type="caution">
    <text evidence="6">The sequence shown here is derived from an EMBL/GenBank/DDBJ whole genome shotgun (WGS) entry which is preliminary data.</text>
</comment>
<keyword evidence="4 5" id="KW-0539">Nucleus</keyword>
<dbReference type="Gene3D" id="2.40.50.1060">
    <property type="match status" value="1"/>
</dbReference>
<organism evidence="6 7">
    <name type="scientific">Saponaria officinalis</name>
    <name type="common">Common soapwort</name>
    <name type="synonym">Lychnis saponaria</name>
    <dbReference type="NCBI Taxonomy" id="3572"/>
    <lineage>
        <taxon>Eukaryota</taxon>
        <taxon>Viridiplantae</taxon>
        <taxon>Streptophyta</taxon>
        <taxon>Embryophyta</taxon>
        <taxon>Tracheophyta</taxon>
        <taxon>Spermatophyta</taxon>
        <taxon>Magnoliopsida</taxon>
        <taxon>eudicotyledons</taxon>
        <taxon>Gunneridae</taxon>
        <taxon>Pentapetalae</taxon>
        <taxon>Caryophyllales</taxon>
        <taxon>Caryophyllaceae</taxon>
        <taxon>Caryophylleae</taxon>
        <taxon>Saponaria</taxon>
    </lineage>
</organism>